<dbReference type="EMBL" id="BOQP01000057">
    <property type="protein sequence ID" value="GIM83539.1"/>
    <property type="molecule type" value="Genomic_DNA"/>
</dbReference>
<dbReference type="RefSeq" id="WP_213003038.1">
    <property type="nucleotide sequence ID" value="NZ_BAAATW010000013.1"/>
</dbReference>
<dbReference type="Proteomes" id="UP000680865">
    <property type="component" value="Unassembled WGS sequence"/>
</dbReference>
<comment type="caution">
    <text evidence="1">The sequence shown here is derived from an EMBL/GenBank/DDBJ whole genome shotgun (WGS) entry which is preliminary data.</text>
</comment>
<protein>
    <submittedName>
        <fullName evidence="1">Uncharacterized protein</fullName>
    </submittedName>
</protein>
<accession>A0A919W1H0</accession>
<proteinExistence type="predicted"/>
<reference evidence="1" key="1">
    <citation type="submission" date="2021-03" db="EMBL/GenBank/DDBJ databases">
        <title>Whole genome shotgun sequence of Actinoplanes consettensis NBRC 14913.</title>
        <authorList>
            <person name="Komaki H."/>
            <person name="Tamura T."/>
        </authorList>
    </citation>
    <scope>NUCLEOTIDE SEQUENCE</scope>
    <source>
        <strain evidence="1">NBRC 14913</strain>
    </source>
</reference>
<name>A0A919W1H0_9ACTN</name>
<keyword evidence="2" id="KW-1185">Reference proteome</keyword>
<sequence length="120" mass="13157">MSYDLAVWDGDRPANDVAAAAKFDKLYDQYVEPDDRVEPTARIAAYVRALLDRYPDIDTDAGEDSPWSTGGLTGGASGPLVYFPMVWSTCDEVVRAFTGFLAGDPTLAVRYSWRPFVVGP</sequence>
<organism evidence="1 2">
    <name type="scientific">Winogradskya consettensis</name>
    <dbReference type="NCBI Taxonomy" id="113560"/>
    <lineage>
        <taxon>Bacteria</taxon>
        <taxon>Bacillati</taxon>
        <taxon>Actinomycetota</taxon>
        <taxon>Actinomycetes</taxon>
        <taxon>Micromonosporales</taxon>
        <taxon>Micromonosporaceae</taxon>
        <taxon>Winogradskya</taxon>
    </lineage>
</organism>
<evidence type="ECO:0000313" key="1">
    <source>
        <dbReference type="EMBL" id="GIM83539.1"/>
    </source>
</evidence>
<gene>
    <name evidence="1" type="ORF">Aco04nite_87060</name>
</gene>
<evidence type="ECO:0000313" key="2">
    <source>
        <dbReference type="Proteomes" id="UP000680865"/>
    </source>
</evidence>
<dbReference type="AlphaFoldDB" id="A0A919W1H0"/>